<reference evidence="3" key="1">
    <citation type="submission" date="2016-10" db="EMBL/GenBank/DDBJ databases">
        <authorList>
            <person name="Varghese N."/>
            <person name="Submissions S."/>
        </authorList>
    </citation>
    <scope>NUCLEOTIDE SEQUENCE [LARGE SCALE GENOMIC DNA]</scope>
    <source>
        <strain evidence="3">SP</strain>
    </source>
</reference>
<feature type="transmembrane region" description="Helical" evidence="1">
    <location>
        <begin position="111"/>
        <end position="128"/>
    </location>
</feature>
<sequence length="299" mass="34818">MNKLASYFIFTGMAFLIVNGESISLYAKNPFFYSSYCAFLYDTSKEIKYMAIGFGLMLAGYLVFYFSKKRRMMVEKSEITIGEDNQNTQRFRLFLKKVSTLEFINDKVSDYLYYIFVLSFIIFGIINFSLTITIFFIAFTVALLLILIVFTMKAEPSAKSESKPVPPWKEARKNNRPLLSMFLFATDYREHPFSVSLILYLSSIALFLIFSHFGIELRTESSLRPHDYIFIEARILPLYFVLLNTLLFINHNLNFLGLKPEKQGDKKILGVRFFELIICGIFLFVGLIDILNALYIHFF</sequence>
<dbReference type="OrthoDB" id="2577998at2"/>
<name>A0A1H3TMF6_9BACI</name>
<gene>
    <name evidence="2" type="ORF">SAMN05421736_11553</name>
</gene>
<feature type="transmembrane region" description="Helical" evidence="1">
    <location>
        <begin position="273"/>
        <end position="298"/>
    </location>
</feature>
<feature type="transmembrane region" description="Helical" evidence="1">
    <location>
        <begin position="7"/>
        <end position="27"/>
    </location>
</feature>
<proteinExistence type="predicted"/>
<feature type="transmembrane region" description="Helical" evidence="1">
    <location>
        <begin position="235"/>
        <end position="253"/>
    </location>
</feature>
<protein>
    <submittedName>
        <fullName evidence="2">Uncharacterized protein</fullName>
    </submittedName>
</protein>
<evidence type="ECO:0000256" key="1">
    <source>
        <dbReference type="SAM" id="Phobius"/>
    </source>
</evidence>
<dbReference type="Proteomes" id="UP000198935">
    <property type="component" value="Unassembled WGS sequence"/>
</dbReference>
<evidence type="ECO:0000313" key="3">
    <source>
        <dbReference type="Proteomes" id="UP000198935"/>
    </source>
</evidence>
<dbReference type="AlphaFoldDB" id="A0A1H3TMF6"/>
<keyword evidence="1" id="KW-1133">Transmembrane helix</keyword>
<feature type="transmembrane region" description="Helical" evidence="1">
    <location>
        <begin position="47"/>
        <end position="66"/>
    </location>
</feature>
<organism evidence="2 3">
    <name type="scientific">Evansella caseinilytica</name>
    <dbReference type="NCBI Taxonomy" id="1503961"/>
    <lineage>
        <taxon>Bacteria</taxon>
        <taxon>Bacillati</taxon>
        <taxon>Bacillota</taxon>
        <taxon>Bacilli</taxon>
        <taxon>Bacillales</taxon>
        <taxon>Bacillaceae</taxon>
        <taxon>Evansella</taxon>
    </lineage>
</organism>
<keyword evidence="3" id="KW-1185">Reference proteome</keyword>
<feature type="transmembrane region" description="Helical" evidence="1">
    <location>
        <begin position="197"/>
        <end position="215"/>
    </location>
</feature>
<accession>A0A1H3TMF6</accession>
<keyword evidence="1" id="KW-0472">Membrane</keyword>
<feature type="transmembrane region" description="Helical" evidence="1">
    <location>
        <begin position="134"/>
        <end position="152"/>
    </location>
</feature>
<evidence type="ECO:0000313" key="2">
    <source>
        <dbReference type="EMBL" id="SDZ50835.1"/>
    </source>
</evidence>
<dbReference type="EMBL" id="FNPI01000015">
    <property type="protein sequence ID" value="SDZ50835.1"/>
    <property type="molecule type" value="Genomic_DNA"/>
</dbReference>
<keyword evidence="1" id="KW-0812">Transmembrane</keyword>